<evidence type="ECO:0000256" key="3">
    <source>
        <dbReference type="ARBA" id="ARBA00022989"/>
    </source>
</evidence>
<dbReference type="GO" id="GO:0005506">
    <property type="term" value="F:iron ion binding"/>
    <property type="evidence" value="ECO:0007669"/>
    <property type="project" value="InterPro"/>
</dbReference>
<dbReference type="InterPro" id="IPR006694">
    <property type="entry name" value="Fatty_acid_hydroxylase"/>
</dbReference>
<gene>
    <name evidence="7" type="ORF">CROE0942_LOCUS1750</name>
</gene>
<dbReference type="GO" id="GO:0016020">
    <property type="term" value="C:membrane"/>
    <property type="evidence" value="ECO:0007669"/>
    <property type="project" value="UniProtKB-SubCell"/>
</dbReference>
<feature type="compositionally biased region" description="Low complexity" evidence="5">
    <location>
        <begin position="36"/>
        <end position="45"/>
    </location>
</feature>
<keyword evidence="2" id="KW-0812">Transmembrane</keyword>
<comment type="subcellular location">
    <subcellularLocation>
        <location evidence="1">Membrane</location>
    </subcellularLocation>
</comment>
<evidence type="ECO:0000259" key="6">
    <source>
        <dbReference type="Pfam" id="PF04116"/>
    </source>
</evidence>
<organism evidence="7">
    <name type="scientific">Cafeteria roenbergensis</name>
    <name type="common">Marine flagellate</name>
    <dbReference type="NCBI Taxonomy" id="33653"/>
    <lineage>
        <taxon>Eukaryota</taxon>
        <taxon>Sar</taxon>
        <taxon>Stramenopiles</taxon>
        <taxon>Bigyra</taxon>
        <taxon>Opalozoa</taxon>
        <taxon>Bicosoecida</taxon>
        <taxon>Cafeteriaceae</taxon>
        <taxon>Cafeteria</taxon>
    </lineage>
</organism>
<keyword evidence="4" id="KW-0472">Membrane</keyword>
<proteinExistence type="predicted"/>
<dbReference type="InterPro" id="IPR050307">
    <property type="entry name" value="Sterol_Desaturase_Related"/>
</dbReference>
<sequence length="415" mass="45770">MEHVLASTVGAPQASGRPGQPVATGVCSSRKLGLDSSSGPAGGSPRPRPPARQGAAHRRLLLLLRRRSRCVPPTPLRPAPAAARASVFGRAKNPVATDPSRSWDFAPPLFPVAPPMGRTPSPIAWRQLWAARAVLVAALAALLLASQVIDPALQLAWTWLRGQPWYNSPFFETLQVPVVSFALYLGFNAVAAAWPEFDMRDESDQRAHGALAHQGRAVKEASWDFFSYVLPLLVLDTCTRKFYPGWVSRADWQSEPYFGWQTTRLLPEAGPTVFDLLFKPVAALLFYDAVFYFLHNAFHRVSALKGVHSVHHEHVKLSWTTTNQLTVVERVSLVLLANEALKLVQAHPLSRNVFVVLFLFALAEGHCNLDLPWGVDKLCPLYTGARAHVTHHDRFACNFAPFFAHMDALFGTSSQ</sequence>
<dbReference type="AlphaFoldDB" id="A0A7S0P7Q4"/>
<feature type="domain" description="Fatty acid hydroxylase" evidence="6">
    <location>
        <begin position="281"/>
        <end position="412"/>
    </location>
</feature>
<evidence type="ECO:0000256" key="2">
    <source>
        <dbReference type="ARBA" id="ARBA00022692"/>
    </source>
</evidence>
<dbReference type="Pfam" id="PF04116">
    <property type="entry name" value="FA_hydroxylase"/>
    <property type="match status" value="1"/>
</dbReference>
<protein>
    <recommendedName>
        <fullName evidence="6">Fatty acid hydroxylase domain-containing protein</fullName>
    </recommendedName>
</protein>
<keyword evidence="3" id="KW-1133">Transmembrane helix</keyword>
<evidence type="ECO:0000313" key="7">
    <source>
        <dbReference type="EMBL" id="CAD8557416.1"/>
    </source>
</evidence>
<dbReference type="PANTHER" id="PTHR11863">
    <property type="entry name" value="STEROL DESATURASE"/>
    <property type="match status" value="1"/>
</dbReference>
<evidence type="ECO:0000256" key="5">
    <source>
        <dbReference type="SAM" id="MobiDB-lite"/>
    </source>
</evidence>
<name>A0A7S0P7Q4_CAFRO</name>
<feature type="region of interest" description="Disordered" evidence="5">
    <location>
        <begin position="1"/>
        <end position="54"/>
    </location>
</feature>
<evidence type="ECO:0000256" key="4">
    <source>
        <dbReference type="ARBA" id="ARBA00023136"/>
    </source>
</evidence>
<dbReference type="EMBL" id="HBET01002571">
    <property type="protein sequence ID" value="CAD8557416.1"/>
    <property type="molecule type" value="Transcribed_RNA"/>
</dbReference>
<dbReference type="GO" id="GO:0008610">
    <property type="term" value="P:lipid biosynthetic process"/>
    <property type="evidence" value="ECO:0007669"/>
    <property type="project" value="InterPro"/>
</dbReference>
<accession>A0A7S0P7Q4</accession>
<evidence type="ECO:0000256" key="1">
    <source>
        <dbReference type="ARBA" id="ARBA00004370"/>
    </source>
</evidence>
<reference evidence="7" key="1">
    <citation type="submission" date="2021-01" db="EMBL/GenBank/DDBJ databases">
        <authorList>
            <person name="Corre E."/>
            <person name="Pelletier E."/>
            <person name="Niang G."/>
            <person name="Scheremetjew M."/>
            <person name="Finn R."/>
            <person name="Kale V."/>
            <person name="Holt S."/>
            <person name="Cochrane G."/>
            <person name="Meng A."/>
            <person name="Brown T."/>
            <person name="Cohen L."/>
        </authorList>
    </citation>
    <scope>NUCLEOTIDE SEQUENCE</scope>
    <source>
        <strain evidence="7">E4-10</strain>
    </source>
</reference>
<dbReference type="GO" id="GO:0016491">
    <property type="term" value="F:oxidoreductase activity"/>
    <property type="evidence" value="ECO:0007669"/>
    <property type="project" value="InterPro"/>
</dbReference>